<name>A0A067GXT9_CITSI</name>
<accession>A0A067GXT9</accession>
<feature type="non-terminal residue" evidence="1">
    <location>
        <position position="1"/>
    </location>
</feature>
<reference evidence="1 2" key="1">
    <citation type="submission" date="2014-04" db="EMBL/GenBank/DDBJ databases">
        <authorList>
            <consortium name="International Citrus Genome Consortium"/>
            <person name="Gmitter F."/>
            <person name="Chen C."/>
            <person name="Farmerie W."/>
            <person name="Harkins T."/>
            <person name="Desany B."/>
            <person name="Mohiuddin M."/>
            <person name="Kodira C."/>
            <person name="Borodovsky M."/>
            <person name="Lomsadze A."/>
            <person name="Burns P."/>
            <person name="Jenkins J."/>
            <person name="Prochnik S."/>
            <person name="Shu S."/>
            <person name="Chapman J."/>
            <person name="Pitluck S."/>
            <person name="Schmutz J."/>
            <person name="Rokhsar D."/>
        </authorList>
    </citation>
    <scope>NUCLEOTIDE SEQUENCE</scope>
</reference>
<protein>
    <submittedName>
        <fullName evidence="1">Uncharacterized protein</fullName>
    </submittedName>
</protein>
<dbReference type="EMBL" id="KK784877">
    <property type="protein sequence ID" value="KDO80247.1"/>
    <property type="molecule type" value="Genomic_DNA"/>
</dbReference>
<organism evidence="1 2">
    <name type="scientific">Citrus sinensis</name>
    <name type="common">Sweet orange</name>
    <name type="synonym">Citrus aurantium var. sinensis</name>
    <dbReference type="NCBI Taxonomy" id="2711"/>
    <lineage>
        <taxon>Eukaryota</taxon>
        <taxon>Viridiplantae</taxon>
        <taxon>Streptophyta</taxon>
        <taxon>Embryophyta</taxon>
        <taxon>Tracheophyta</taxon>
        <taxon>Spermatophyta</taxon>
        <taxon>Magnoliopsida</taxon>
        <taxon>eudicotyledons</taxon>
        <taxon>Gunneridae</taxon>
        <taxon>Pentapetalae</taxon>
        <taxon>rosids</taxon>
        <taxon>malvids</taxon>
        <taxon>Sapindales</taxon>
        <taxon>Rutaceae</taxon>
        <taxon>Aurantioideae</taxon>
        <taxon>Citrus</taxon>
    </lineage>
</organism>
<dbReference type="AlphaFoldDB" id="A0A067GXT9"/>
<sequence length="36" mass="4415">FKHYITYGYPNLKNVRELIYMGGYTYFFLTFARRGN</sequence>
<proteinExistence type="predicted"/>
<dbReference type="SUPFAM" id="SSF55129">
    <property type="entry name" value="Ribosomal protein L30p/L7e"/>
    <property type="match status" value="1"/>
</dbReference>
<dbReference type="Proteomes" id="UP000027120">
    <property type="component" value="Unassembled WGS sequence"/>
</dbReference>
<keyword evidence="2" id="KW-1185">Reference proteome</keyword>
<dbReference type="InterPro" id="IPR036919">
    <property type="entry name" value="Ribo_uL30_ferredoxin-like_sf"/>
</dbReference>
<gene>
    <name evidence="1" type="ORF">CISIN_1g047344mg</name>
</gene>
<evidence type="ECO:0000313" key="2">
    <source>
        <dbReference type="Proteomes" id="UP000027120"/>
    </source>
</evidence>
<evidence type="ECO:0000313" key="1">
    <source>
        <dbReference type="EMBL" id="KDO80247.1"/>
    </source>
</evidence>